<dbReference type="InterPro" id="IPR041561">
    <property type="entry name" value="PglD_N"/>
</dbReference>
<keyword evidence="4" id="KW-0012">Acyltransferase</keyword>
<dbReference type="InterPro" id="IPR050179">
    <property type="entry name" value="Trans_hexapeptide_repeat"/>
</dbReference>
<keyword evidence="3" id="KW-0677">Repeat</keyword>
<dbReference type="InterPro" id="IPR020019">
    <property type="entry name" value="AcTrfase_PglD-like"/>
</dbReference>
<comment type="similarity">
    <text evidence="1">Belongs to the transferase hexapeptide repeat family.</text>
</comment>
<evidence type="ECO:0000256" key="1">
    <source>
        <dbReference type="ARBA" id="ARBA00007274"/>
    </source>
</evidence>
<dbReference type="PANTHER" id="PTHR43300">
    <property type="entry name" value="ACETYLTRANSFERASE"/>
    <property type="match status" value="1"/>
</dbReference>
<dbReference type="RefSeq" id="WP_377184274.1">
    <property type="nucleotide sequence ID" value="NZ_JBHUPD010000002.1"/>
</dbReference>
<comment type="caution">
    <text evidence="6">The sequence shown here is derived from an EMBL/GenBank/DDBJ whole genome shotgun (WGS) entry which is preliminary data.</text>
</comment>
<dbReference type="EMBL" id="JBHUPD010000002">
    <property type="protein sequence ID" value="MFD2872515.1"/>
    <property type="molecule type" value="Genomic_DNA"/>
</dbReference>
<accession>A0ABW5YB74</accession>
<keyword evidence="7" id="KW-1185">Reference proteome</keyword>
<reference evidence="7" key="1">
    <citation type="journal article" date="2019" name="Int. J. Syst. Evol. Microbiol.">
        <title>The Global Catalogue of Microorganisms (GCM) 10K type strain sequencing project: providing services to taxonomists for standard genome sequencing and annotation.</title>
        <authorList>
            <consortium name="The Broad Institute Genomics Platform"/>
            <consortium name="The Broad Institute Genome Sequencing Center for Infectious Disease"/>
            <person name="Wu L."/>
            <person name="Ma J."/>
        </authorList>
    </citation>
    <scope>NUCLEOTIDE SEQUENCE [LARGE SCALE GENOMIC DNA]</scope>
    <source>
        <strain evidence="7">KCTC 22437</strain>
    </source>
</reference>
<proteinExistence type="inferred from homology"/>
<name>A0ABW5YB74_9SPHI</name>
<evidence type="ECO:0000313" key="7">
    <source>
        <dbReference type="Proteomes" id="UP001597557"/>
    </source>
</evidence>
<evidence type="ECO:0000256" key="3">
    <source>
        <dbReference type="ARBA" id="ARBA00022737"/>
    </source>
</evidence>
<dbReference type="CDD" id="cd03360">
    <property type="entry name" value="LbH_AT_putative"/>
    <property type="match status" value="1"/>
</dbReference>
<evidence type="ECO:0000259" key="5">
    <source>
        <dbReference type="Pfam" id="PF17836"/>
    </source>
</evidence>
<feature type="domain" description="PglD N-terminal" evidence="5">
    <location>
        <begin position="2"/>
        <end position="74"/>
    </location>
</feature>
<dbReference type="InterPro" id="IPR011004">
    <property type="entry name" value="Trimer_LpxA-like_sf"/>
</dbReference>
<dbReference type="Pfam" id="PF17836">
    <property type="entry name" value="PglD_N"/>
    <property type="match status" value="1"/>
</dbReference>
<dbReference type="Gene3D" id="3.40.50.20">
    <property type="match status" value="1"/>
</dbReference>
<sequence length="204" mass="21161">MIYIYGAGGHAKVVAEILELRGLAIAGFIDVNSKTDTLLGYPVYDESLSLIGSSPQLIIGVGSNIIRKRISESLTGTFISAIHPSANISTRSQIETGTAVMPGASINSDVIVGRHCIINTNCSIDHDCVLGAYVHVSPGVALAGNVTVGNGVHIGIGSSIIQGIKIGKWATIGAGAVIIKDVPDYAVVVGNPGKIIKYNKIDEQ</sequence>
<gene>
    <name evidence="6" type="ORF">ACFS5N_08560</name>
</gene>
<keyword evidence="2" id="KW-0808">Transferase</keyword>
<dbReference type="Pfam" id="PF00132">
    <property type="entry name" value="Hexapep"/>
    <property type="match status" value="1"/>
</dbReference>
<dbReference type="SUPFAM" id="SSF51161">
    <property type="entry name" value="Trimeric LpxA-like enzymes"/>
    <property type="match status" value="1"/>
</dbReference>
<evidence type="ECO:0000256" key="2">
    <source>
        <dbReference type="ARBA" id="ARBA00022679"/>
    </source>
</evidence>
<dbReference type="PROSITE" id="PS00101">
    <property type="entry name" value="HEXAPEP_TRANSFERASES"/>
    <property type="match status" value="1"/>
</dbReference>
<dbReference type="Gene3D" id="2.160.10.10">
    <property type="entry name" value="Hexapeptide repeat proteins"/>
    <property type="match status" value="1"/>
</dbReference>
<dbReference type="PANTHER" id="PTHR43300:SF7">
    <property type="entry name" value="UDP-N-ACETYLBACILLOSAMINE N-ACETYLTRANSFERASE"/>
    <property type="match status" value="1"/>
</dbReference>
<protein>
    <submittedName>
        <fullName evidence="6">Acetyltransferase</fullName>
    </submittedName>
</protein>
<dbReference type="InterPro" id="IPR018357">
    <property type="entry name" value="Hexapep_transf_CS"/>
</dbReference>
<dbReference type="Proteomes" id="UP001597557">
    <property type="component" value="Unassembled WGS sequence"/>
</dbReference>
<organism evidence="6 7">
    <name type="scientific">Mucilaginibacter ximonensis</name>
    <dbReference type="NCBI Taxonomy" id="538021"/>
    <lineage>
        <taxon>Bacteria</taxon>
        <taxon>Pseudomonadati</taxon>
        <taxon>Bacteroidota</taxon>
        <taxon>Sphingobacteriia</taxon>
        <taxon>Sphingobacteriales</taxon>
        <taxon>Sphingobacteriaceae</taxon>
        <taxon>Mucilaginibacter</taxon>
    </lineage>
</organism>
<dbReference type="NCBIfam" id="TIGR03570">
    <property type="entry name" value="NeuD_NnaD"/>
    <property type="match status" value="1"/>
</dbReference>
<evidence type="ECO:0000313" key="6">
    <source>
        <dbReference type="EMBL" id="MFD2872515.1"/>
    </source>
</evidence>
<evidence type="ECO:0000256" key="4">
    <source>
        <dbReference type="ARBA" id="ARBA00023315"/>
    </source>
</evidence>
<dbReference type="InterPro" id="IPR001451">
    <property type="entry name" value="Hexapep"/>
</dbReference>